<organism evidence="8 9">
    <name type="scientific">Puniceispirillum marinum (strain IMCC1322)</name>
    <dbReference type="NCBI Taxonomy" id="488538"/>
    <lineage>
        <taxon>Bacteria</taxon>
        <taxon>Pseudomonadati</taxon>
        <taxon>Pseudomonadota</taxon>
        <taxon>Alphaproteobacteria</taxon>
        <taxon>Candidatus Puniceispirillales</taxon>
        <taxon>Candidatus Puniceispirillaceae</taxon>
        <taxon>Candidatus Puniceispirillum</taxon>
    </lineage>
</organism>
<sequence length="268" mass="29234">MFAGVMLTVRLLLIDLPTTQTTFLRYAIGALILVPFAGRLSLGFLKSKHRSLFLIRACLHGAAVFLWFFAVLHAALADVNAMLNLVPVYVVIGAALMFGEILTVPRMITILVSFSGALLIVRPGFADINIGMLAIFAAGPAFASSELIAKKLKANYDDKMIIITLSVLIALILFIPALLVWEPMTLSHWFGVCLIGLLATLAHVAIMRSFRGPMWASQSGKFIQLLFVAAFGFILFDEVPAITTWAGAFLVMSSISYIAFVEARKHKS</sequence>
<evidence type="ECO:0000256" key="6">
    <source>
        <dbReference type="SAM" id="Phobius"/>
    </source>
</evidence>
<accession>D5BRA1</accession>
<comment type="similarity">
    <text evidence="2">Belongs to the drug/metabolite transporter (DMT) superfamily. 10 TMS drug/metabolite exporter (DME) (TC 2.A.7.3) family.</text>
</comment>
<feature type="transmembrane region" description="Helical" evidence="6">
    <location>
        <begin position="57"/>
        <end position="76"/>
    </location>
</feature>
<dbReference type="AlphaFoldDB" id="D5BRA1"/>
<evidence type="ECO:0000313" key="9">
    <source>
        <dbReference type="Proteomes" id="UP000007460"/>
    </source>
</evidence>
<evidence type="ECO:0000256" key="5">
    <source>
        <dbReference type="ARBA" id="ARBA00023136"/>
    </source>
</evidence>
<keyword evidence="3 6" id="KW-0812">Transmembrane</keyword>
<feature type="transmembrane region" description="Helical" evidence="6">
    <location>
        <begin position="219"/>
        <end position="236"/>
    </location>
</feature>
<dbReference type="GO" id="GO:0016020">
    <property type="term" value="C:membrane"/>
    <property type="evidence" value="ECO:0007669"/>
    <property type="project" value="UniProtKB-SubCell"/>
</dbReference>
<dbReference type="PANTHER" id="PTHR22911:SF6">
    <property type="entry name" value="SOLUTE CARRIER FAMILY 35 MEMBER G1"/>
    <property type="match status" value="1"/>
</dbReference>
<dbReference type="KEGG" id="apb:SAR116_0555"/>
<proteinExistence type="inferred from homology"/>
<reference evidence="8 9" key="1">
    <citation type="journal article" date="2010" name="J. Bacteriol.">
        <title>Complete genome sequence of "Candidatus Puniceispirillum marinum" IMCC1322, a representative of the SAR116 clade in the Alphaproteobacteria.</title>
        <authorList>
            <person name="Oh H.M."/>
            <person name="Kwon K.K."/>
            <person name="Kang I."/>
            <person name="Kang S.G."/>
            <person name="Lee J.H."/>
            <person name="Kim S.J."/>
            <person name="Cho J.C."/>
        </authorList>
    </citation>
    <scope>NUCLEOTIDE SEQUENCE [LARGE SCALE GENOMIC DNA]</scope>
    <source>
        <strain evidence="8 9">IMCC1322</strain>
    </source>
</reference>
<feature type="transmembrane region" description="Helical" evidence="6">
    <location>
        <begin position="187"/>
        <end position="207"/>
    </location>
</feature>
<evidence type="ECO:0000313" key="8">
    <source>
        <dbReference type="EMBL" id="ADE38798.1"/>
    </source>
</evidence>
<dbReference type="Proteomes" id="UP000007460">
    <property type="component" value="Chromosome"/>
</dbReference>
<dbReference type="STRING" id="488538.SAR116_0555"/>
<dbReference type="SUPFAM" id="SSF103481">
    <property type="entry name" value="Multidrug resistance efflux transporter EmrE"/>
    <property type="match status" value="2"/>
</dbReference>
<feature type="transmembrane region" description="Helical" evidence="6">
    <location>
        <begin position="161"/>
        <end position="181"/>
    </location>
</feature>
<dbReference type="Pfam" id="PF00892">
    <property type="entry name" value="EamA"/>
    <property type="match status" value="1"/>
</dbReference>
<dbReference type="eggNOG" id="COG0697">
    <property type="taxonomic scope" value="Bacteria"/>
</dbReference>
<evidence type="ECO:0000256" key="1">
    <source>
        <dbReference type="ARBA" id="ARBA00004141"/>
    </source>
</evidence>
<feature type="transmembrane region" description="Helical" evidence="6">
    <location>
        <begin position="108"/>
        <end position="125"/>
    </location>
</feature>
<dbReference type="HOGENOM" id="CLU_032828_0_0_5"/>
<protein>
    <recommendedName>
        <fullName evidence="7">EamA domain-containing protein</fullName>
    </recommendedName>
</protein>
<evidence type="ECO:0000259" key="7">
    <source>
        <dbReference type="Pfam" id="PF00892"/>
    </source>
</evidence>
<comment type="subcellular location">
    <subcellularLocation>
        <location evidence="1">Membrane</location>
        <topology evidence="1">Multi-pass membrane protein</topology>
    </subcellularLocation>
</comment>
<feature type="domain" description="EamA" evidence="7">
    <location>
        <begin position="2"/>
        <end position="121"/>
    </location>
</feature>
<feature type="transmembrane region" description="Helical" evidence="6">
    <location>
        <begin position="23"/>
        <end position="45"/>
    </location>
</feature>
<dbReference type="EMBL" id="CP001751">
    <property type="protein sequence ID" value="ADE38798.1"/>
    <property type="molecule type" value="Genomic_DNA"/>
</dbReference>
<keyword evidence="9" id="KW-1185">Reference proteome</keyword>
<feature type="transmembrane region" description="Helical" evidence="6">
    <location>
        <begin position="82"/>
        <end position="101"/>
    </location>
</feature>
<name>D5BRA1_PUNMI</name>
<feature type="transmembrane region" description="Helical" evidence="6">
    <location>
        <begin position="131"/>
        <end position="149"/>
    </location>
</feature>
<dbReference type="PANTHER" id="PTHR22911">
    <property type="entry name" value="ACYL-MALONYL CONDENSING ENZYME-RELATED"/>
    <property type="match status" value="1"/>
</dbReference>
<keyword evidence="4 6" id="KW-1133">Transmembrane helix</keyword>
<evidence type="ECO:0000256" key="2">
    <source>
        <dbReference type="ARBA" id="ARBA00009853"/>
    </source>
</evidence>
<dbReference type="InterPro" id="IPR037185">
    <property type="entry name" value="EmrE-like"/>
</dbReference>
<feature type="transmembrane region" description="Helical" evidence="6">
    <location>
        <begin position="242"/>
        <end position="261"/>
    </location>
</feature>
<dbReference type="InterPro" id="IPR000620">
    <property type="entry name" value="EamA_dom"/>
</dbReference>
<evidence type="ECO:0000256" key="4">
    <source>
        <dbReference type="ARBA" id="ARBA00022989"/>
    </source>
</evidence>
<evidence type="ECO:0000256" key="3">
    <source>
        <dbReference type="ARBA" id="ARBA00022692"/>
    </source>
</evidence>
<gene>
    <name evidence="8" type="ordered locus">SAR116_0555</name>
</gene>
<keyword evidence="5 6" id="KW-0472">Membrane</keyword>